<dbReference type="AlphaFoldDB" id="A0A523W7Y2"/>
<reference evidence="1 2" key="1">
    <citation type="submission" date="2019-03" db="EMBL/GenBank/DDBJ databases">
        <title>Metabolic potential of uncultured bacteria and archaea associated with petroleum seepage in deep-sea sediments.</title>
        <authorList>
            <person name="Dong X."/>
            <person name="Hubert C."/>
        </authorList>
    </citation>
    <scope>NUCLEOTIDE SEQUENCE [LARGE SCALE GENOMIC DNA]</scope>
    <source>
        <strain evidence="1">E29_bin52</strain>
    </source>
</reference>
<accession>A0A523W7Y2</accession>
<evidence type="ECO:0000313" key="1">
    <source>
        <dbReference type="EMBL" id="TET63100.1"/>
    </source>
</evidence>
<evidence type="ECO:0008006" key="3">
    <source>
        <dbReference type="Google" id="ProtNLM"/>
    </source>
</evidence>
<dbReference type="Proteomes" id="UP000319130">
    <property type="component" value="Unassembled WGS sequence"/>
</dbReference>
<proteinExistence type="predicted"/>
<protein>
    <recommendedName>
        <fullName evidence="3">DUF3575 domain-containing protein</fullName>
    </recommendedName>
</protein>
<dbReference type="EMBL" id="SOIZ01000126">
    <property type="protein sequence ID" value="TET63100.1"/>
    <property type="molecule type" value="Genomic_DNA"/>
</dbReference>
<name>A0A523W7Y2_UNCAE</name>
<evidence type="ECO:0000313" key="2">
    <source>
        <dbReference type="Proteomes" id="UP000319130"/>
    </source>
</evidence>
<gene>
    <name evidence="1" type="ORF">E3J48_03040</name>
</gene>
<sequence>MTGRRGVAKVGTVLVMFLLLIGGTQMVFSQEARAEGEFGSVISVNPFGLLLGVANAEYEKVWKPNMSFVGQAVFAFRSSGRWDWTLFGGGVGVKRYLNPTAPEKLWFGGNASLQYVSAEYWGDSDSSLFFGLAGLVGYKWIFGERFTVEPSLGLLISIGSLSIEGESIPISGVGGGLGISLGYAF</sequence>
<comment type="caution">
    <text evidence="1">The sequence shown here is derived from an EMBL/GenBank/DDBJ whole genome shotgun (WGS) entry which is preliminary data.</text>
</comment>
<organism evidence="1 2">
    <name type="scientific">Aerophobetes bacterium</name>
    <dbReference type="NCBI Taxonomy" id="2030807"/>
    <lineage>
        <taxon>Bacteria</taxon>
        <taxon>Candidatus Aerophobota</taxon>
    </lineage>
</organism>